<accession>A0A2K3NB01</accession>
<evidence type="ECO:0000313" key="1">
    <source>
        <dbReference type="EMBL" id="PNY00203.1"/>
    </source>
</evidence>
<gene>
    <name evidence="1" type="ORF">L195_g023479</name>
</gene>
<reference evidence="1 2" key="1">
    <citation type="journal article" date="2014" name="Am. J. Bot.">
        <title>Genome assembly and annotation for red clover (Trifolium pratense; Fabaceae).</title>
        <authorList>
            <person name="Istvanek J."/>
            <person name="Jaros M."/>
            <person name="Krenek A."/>
            <person name="Repkova J."/>
        </authorList>
    </citation>
    <scope>NUCLEOTIDE SEQUENCE [LARGE SCALE GENOMIC DNA]</scope>
    <source>
        <strain evidence="2">cv. Tatra</strain>
        <tissue evidence="1">Young leaves</tissue>
    </source>
</reference>
<dbReference type="Proteomes" id="UP000236291">
    <property type="component" value="Unassembled WGS sequence"/>
</dbReference>
<protein>
    <submittedName>
        <fullName evidence="1">Uncharacterized protein</fullName>
    </submittedName>
</protein>
<comment type="caution">
    <text evidence="1">The sequence shown here is derived from an EMBL/GenBank/DDBJ whole genome shotgun (WGS) entry which is preliminary data.</text>
</comment>
<dbReference type="AlphaFoldDB" id="A0A2K3NB01"/>
<proteinExistence type="predicted"/>
<dbReference type="EMBL" id="ASHM01018636">
    <property type="protein sequence ID" value="PNY00203.1"/>
    <property type="molecule type" value="Genomic_DNA"/>
</dbReference>
<sequence>MSVFTVAEKRWVFTAAERQHGGRQRDSEGRWVSYIYEMNRLNGDYLKWREPELYL</sequence>
<organism evidence="1 2">
    <name type="scientific">Trifolium pratense</name>
    <name type="common">Red clover</name>
    <dbReference type="NCBI Taxonomy" id="57577"/>
    <lineage>
        <taxon>Eukaryota</taxon>
        <taxon>Viridiplantae</taxon>
        <taxon>Streptophyta</taxon>
        <taxon>Embryophyta</taxon>
        <taxon>Tracheophyta</taxon>
        <taxon>Spermatophyta</taxon>
        <taxon>Magnoliopsida</taxon>
        <taxon>eudicotyledons</taxon>
        <taxon>Gunneridae</taxon>
        <taxon>Pentapetalae</taxon>
        <taxon>rosids</taxon>
        <taxon>fabids</taxon>
        <taxon>Fabales</taxon>
        <taxon>Fabaceae</taxon>
        <taxon>Papilionoideae</taxon>
        <taxon>50 kb inversion clade</taxon>
        <taxon>NPAAA clade</taxon>
        <taxon>Hologalegina</taxon>
        <taxon>IRL clade</taxon>
        <taxon>Trifolieae</taxon>
        <taxon>Trifolium</taxon>
    </lineage>
</organism>
<evidence type="ECO:0000313" key="2">
    <source>
        <dbReference type="Proteomes" id="UP000236291"/>
    </source>
</evidence>
<name>A0A2K3NB01_TRIPR</name>
<reference evidence="1 2" key="2">
    <citation type="journal article" date="2017" name="Front. Plant Sci.">
        <title>Gene Classification and Mining of Molecular Markers Useful in Red Clover (Trifolium pratense) Breeding.</title>
        <authorList>
            <person name="Istvanek J."/>
            <person name="Dluhosova J."/>
            <person name="Dluhos P."/>
            <person name="Patkova L."/>
            <person name="Nedelnik J."/>
            <person name="Repkova J."/>
        </authorList>
    </citation>
    <scope>NUCLEOTIDE SEQUENCE [LARGE SCALE GENOMIC DNA]</scope>
    <source>
        <strain evidence="2">cv. Tatra</strain>
        <tissue evidence="1">Young leaves</tissue>
    </source>
</reference>